<dbReference type="SMART" id="SM01051">
    <property type="entry name" value="CAMSAP_CKK"/>
    <property type="match status" value="1"/>
</dbReference>
<proteinExistence type="inferred from homology"/>
<dbReference type="FunFam" id="3.10.20.360:FF:000002">
    <property type="entry name" value="Patronin, isoform M"/>
    <property type="match status" value="1"/>
</dbReference>
<dbReference type="GO" id="GO:0031122">
    <property type="term" value="P:cytoplasmic microtubule organization"/>
    <property type="evidence" value="ECO:0007669"/>
    <property type="project" value="TreeGrafter"/>
</dbReference>
<dbReference type="InterPro" id="IPR038209">
    <property type="entry name" value="CKK_dom_sf"/>
</dbReference>
<sequence length="1566" mass="176876">MVVSLASILAPPPPGTGARPRSPRLLTLDEVAADPVKSSSPASVLAKQRATVKWLLSKAFNNKVPENLREPFYRNHENQEHLKPQVVHALANAELYCLALGNIYSDPNYHNLNHWGVLQALNRKNISITDPHLTETVLIQTNPLKMSAHMTVMEAVMTLYTKEVATPDRVLAAVRRFSHNSTISEEPPDHESALVMWINEAVKALRQRICQEVGQGDQNRIPDIPVITDVLELCDGIGLAALVSFYCPDDLPWRKILVNKVPTISDCVRNLLLVHDFCQQSLPYSIFHMMPEDVSYLRGSMRSNLIVFLADLFNVLEIHPAKCVRFDHAASSLTEGSVSSPVFTKKSNTNQENSNDDRRNTEEFVVHRGRSVPTLSSVVHNNVAERSPISNDIAAGRPSNWEESRRPSYAGRRSRRNSLSEDSQLTIENFGGSQENLHLLGKNPDKEPAVHIGRKDPSPSPKISAQENRNSNALHSVLQSDTHIDSTEPPQRISLSRQSSLRSKSSNHAETMSSAGLQNSLFDPEEEVIINKRNSEVPTEKKVTSFAALPSNTTTWQQQRDINSHSQPDREETETETEVMGSQLLNIRLKLEEKRRLIESEKRRMEAVFNKQRQQFGKAAFFQAVTKDISEVEQKWLDGNNQTLVFLEDKKTPDYDNMDLEQYQKSMSQMNSSLHEIQEDLQRLTLQQKQIRQDENAPPQMQSFASLSQNKPTMQSFVVNNHQTSLSVNQQQSLYNQPGNPMNHLNNCAPNEQQWHSLQQPQLMNSFANHQPMLINQQPINSYISQPSVNNYVNNRQPISNYLQQQSQPVNNYISQQQTLNNSYVNQSPNSYSSSHLPVNSYGKESVSNFSSPQRQMHSLVNNHPQSQINTNTYSVNQQNLQYRSFVSTNNSNQQQVLNQQQQQVNQLIRNSQEPSDQSAPSSQFFLHDQPTQRKTWQQSTPITISTEPRNTWVNKMNKQSQPSSLSSSPSNAGFTLHHNGNSDHSAPTPPPRRNSSSSITHAPVPTPSVDDMEPQSISFIVKSNEKITDEEEFSEGLSRLQITSGNRTYRIPSPTRAHARINQGNMQPQNQPEKGFYISFDDDSPPKRPKPPLRVKRGSPKKDRGLTQVVEPTLNNVNHDPIPFAQDDYSPSPNRAERSPPKRTIFSPTSNEASSVPDCSSSAKPRPTTNVGLIIDNELNNCDPSTIDEMERKKERILLLSLQRRQQQEELKARKELEAHQRREKEKQKEEDRARKKEEDKARRAAILEQYKLKKAFEEAEREGKTIDKDLQNSLKLNNIGNRGPPRLRKQNTRPRPKTIHIDHDHADGMLTPSQGKKGSTSNLSVLSSPMRRDYYRGSQDCLAETRRTSVSGASLYSGSSCEQDSLLYRYGDTDSGLGRATPPRRAPSPGHPPSPSGPGSLPARRRYNDDTASESGGSEYSGPRLYKQPATKSNRGIILNAVEYCVFPGVVNRDAKRRVLDEINRSEAKHFLILFRDAGCQFRALYSYCPETEEVAKLYGTGPKLVTDRMFDKFFKYNSGGKCFSQVHTKHLTVTIDAFTIHNSLWQGKKMVNLLSKRDMALVI</sequence>
<keyword evidence="3 6" id="KW-0493">Microtubule</keyword>
<evidence type="ECO:0000256" key="3">
    <source>
        <dbReference type="ARBA" id="ARBA00022701"/>
    </source>
</evidence>
<feature type="compositionally biased region" description="Low complexity" evidence="8">
    <location>
        <begin position="960"/>
        <end position="971"/>
    </location>
</feature>
<feature type="region of interest" description="Disordered" evidence="8">
    <location>
        <begin position="1061"/>
        <end position="1173"/>
    </location>
</feature>
<dbReference type="InterPro" id="IPR014797">
    <property type="entry name" value="CKK_CAMSAP"/>
</dbReference>
<feature type="compositionally biased region" description="Polar residues" evidence="8">
    <location>
        <begin position="420"/>
        <end position="436"/>
    </location>
</feature>
<evidence type="ECO:0000256" key="6">
    <source>
        <dbReference type="PROSITE-ProRule" id="PRU00841"/>
    </source>
</evidence>
<keyword evidence="2" id="KW-0963">Cytoplasm</keyword>
<feature type="compositionally biased region" description="Polar residues" evidence="8">
    <location>
        <begin position="1273"/>
        <end position="1282"/>
    </location>
</feature>
<dbReference type="PANTHER" id="PTHR21595:SF0">
    <property type="entry name" value="PATRONIN"/>
    <property type="match status" value="1"/>
</dbReference>
<accession>A0A9P0C7K0</accession>
<dbReference type="EMBL" id="OU963862">
    <property type="protein sequence ID" value="CAH0752777.1"/>
    <property type="molecule type" value="Genomic_DNA"/>
</dbReference>
<feature type="compositionally biased region" description="Low complexity" evidence="8">
    <location>
        <begin position="494"/>
        <end position="506"/>
    </location>
</feature>
<feature type="compositionally biased region" description="Basic residues" evidence="8">
    <location>
        <begin position="1088"/>
        <end position="1100"/>
    </location>
</feature>
<evidence type="ECO:0000313" key="12">
    <source>
        <dbReference type="Proteomes" id="UP001152759"/>
    </source>
</evidence>
<dbReference type="InterPro" id="IPR001715">
    <property type="entry name" value="CH_dom"/>
</dbReference>
<protein>
    <recommendedName>
        <fullName evidence="13">Patronin</fullName>
    </recommendedName>
</protein>
<dbReference type="PROSITE" id="PS50021">
    <property type="entry name" value="CH"/>
    <property type="match status" value="1"/>
</dbReference>
<feature type="compositionally biased region" description="Polar residues" evidence="8">
    <location>
        <begin position="933"/>
        <end position="959"/>
    </location>
</feature>
<comment type="domain">
    <text evidence="6">The CKK domain binds microtubules.</text>
</comment>
<feature type="compositionally biased region" description="Polar residues" evidence="8">
    <location>
        <begin position="1313"/>
        <end position="1329"/>
    </location>
</feature>
<feature type="compositionally biased region" description="Basic residues" evidence="8">
    <location>
        <begin position="1287"/>
        <end position="1300"/>
    </location>
</feature>
<dbReference type="GO" id="GO:0031175">
    <property type="term" value="P:neuron projection development"/>
    <property type="evidence" value="ECO:0007669"/>
    <property type="project" value="InterPro"/>
</dbReference>
<evidence type="ECO:0000259" key="9">
    <source>
        <dbReference type="PROSITE" id="PS50021"/>
    </source>
</evidence>
<comment type="similarity">
    <text evidence="6">Belongs to the CAMSAP1 family.</text>
</comment>
<evidence type="ECO:0000256" key="7">
    <source>
        <dbReference type="SAM" id="Coils"/>
    </source>
</evidence>
<evidence type="ECO:0008006" key="13">
    <source>
        <dbReference type="Google" id="ProtNLM"/>
    </source>
</evidence>
<feature type="coiled-coil region" evidence="7">
    <location>
        <begin position="660"/>
        <end position="694"/>
    </location>
</feature>
<dbReference type="InterPro" id="IPR058042">
    <property type="entry name" value="CAMSAP_N"/>
</dbReference>
<evidence type="ECO:0000313" key="11">
    <source>
        <dbReference type="EMBL" id="CAH0752777.1"/>
    </source>
</evidence>
<feature type="compositionally biased region" description="Polar residues" evidence="8">
    <location>
        <begin position="1063"/>
        <end position="1073"/>
    </location>
</feature>
<feature type="compositionally biased region" description="Polar residues" evidence="8">
    <location>
        <begin position="508"/>
        <end position="520"/>
    </location>
</feature>
<dbReference type="InterPro" id="IPR022613">
    <property type="entry name" value="CH_CAMSAP_2"/>
</dbReference>
<feature type="compositionally biased region" description="Basic and acidic residues" evidence="8">
    <location>
        <begin position="355"/>
        <end position="366"/>
    </location>
</feature>
<feature type="domain" description="CKK" evidence="10">
    <location>
        <begin position="1424"/>
        <end position="1559"/>
    </location>
</feature>
<name>A0A9P0C7K0_BEMTA</name>
<dbReference type="Proteomes" id="UP001152759">
    <property type="component" value="Chromosome 1"/>
</dbReference>
<dbReference type="GO" id="GO:0005516">
    <property type="term" value="F:calmodulin binding"/>
    <property type="evidence" value="ECO:0007669"/>
    <property type="project" value="InterPro"/>
</dbReference>
<feature type="domain" description="Calponin-homology (CH)" evidence="9">
    <location>
        <begin position="188"/>
        <end position="314"/>
    </location>
</feature>
<keyword evidence="4 7" id="KW-0175">Coiled coil</keyword>
<dbReference type="InterPro" id="IPR011033">
    <property type="entry name" value="PRC_barrel-like_sf"/>
</dbReference>
<feature type="compositionally biased region" description="Basic and acidic residues" evidence="8">
    <location>
        <begin position="443"/>
        <end position="457"/>
    </location>
</feature>
<evidence type="ECO:0000259" key="10">
    <source>
        <dbReference type="PROSITE" id="PS51508"/>
    </source>
</evidence>
<feature type="region of interest" description="Disordered" evidence="8">
    <location>
        <begin position="823"/>
        <end position="855"/>
    </location>
</feature>
<feature type="coiled-coil region" evidence="7">
    <location>
        <begin position="584"/>
        <end position="611"/>
    </location>
</feature>
<feature type="region of interest" description="Disordered" evidence="8">
    <location>
        <begin position="1271"/>
        <end position="1333"/>
    </location>
</feature>
<feature type="compositionally biased region" description="Polar residues" evidence="8">
    <location>
        <begin position="823"/>
        <end position="838"/>
    </location>
</feature>
<keyword evidence="12" id="KW-1185">Reference proteome</keyword>
<feature type="compositionally biased region" description="Polar residues" evidence="8">
    <location>
        <begin position="846"/>
        <end position="855"/>
    </location>
</feature>
<feature type="compositionally biased region" description="Low complexity" evidence="8">
    <location>
        <begin position="901"/>
        <end position="913"/>
    </location>
</feature>
<dbReference type="GO" id="GO:0007026">
    <property type="term" value="P:negative regulation of microtubule depolymerization"/>
    <property type="evidence" value="ECO:0007669"/>
    <property type="project" value="TreeGrafter"/>
</dbReference>
<keyword evidence="5" id="KW-0206">Cytoskeleton</keyword>
<dbReference type="PROSITE" id="PS51508">
    <property type="entry name" value="CKK"/>
    <property type="match status" value="1"/>
</dbReference>
<dbReference type="GO" id="GO:0051011">
    <property type="term" value="F:microtubule minus-end binding"/>
    <property type="evidence" value="ECO:0007669"/>
    <property type="project" value="TreeGrafter"/>
</dbReference>
<dbReference type="InterPro" id="IPR031372">
    <property type="entry name" value="CAMSAP_CC1"/>
</dbReference>
<dbReference type="Pfam" id="PF25532">
    <property type="entry name" value="CH_CAMSAP2_N"/>
    <property type="match status" value="1"/>
</dbReference>
<comment type="subcellular location">
    <subcellularLocation>
        <location evidence="1">Cytoplasm</location>
        <location evidence="1">Cytoskeleton</location>
    </subcellularLocation>
</comment>
<feature type="compositionally biased region" description="Polar residues" evidence="8">
    <location>
        <begin position="1147"/>
        <end position="1172"/>
    </location>
</feature>
<feature type="compositionally biased region" description="Polar residues" evidence="8">
    <location>
        <begin position="914"/>
        <end position="925"/>
    </location>
</feature>
<feature type="compositionally biased region" description="Polar residues" evidence="8">
    <location>
        <begin position="553"/>
        <end position="566"/>
    </location>
</feature>
<gene>
    <name evidence="11" type="ORF">BEMITA_LOCUS364</name>
</gene>
<feature type="region of interest" description="Disordered" evidence="8">
    <location>
        <begin position="1216"/>
        <end position="1242"/>
    </location>
</feature>
<evidence type="ECO:0000256" key="4">
    <source>
        <dbReference type="ARBA" id="ARBA00023054"/>
    </source>
</evidence>
<feature type="region of interest" description="Disordered" evidence="8">
    <location>
        <begin position="553"/>
        <end position="577"/>
    </location>
</feature>
<dbReference type="PANTHER" id="PTHR21595">
    <property type="entry name" value="PATRONIN"/>
    <property type="match status" value="1"/>
</dbReference>
<dbReference type="GO" id="GO:0036449">
    <property type="term" value="C:microtubule minus-end"/>
    <property type="evidence" value="ECO:0007669"/>
    <property type="project" value="TreeGrafter"/>
</dbReference>
<feature type="region of interest" description="Disordered" evidence="8">
    <location>
        <begin position="901"/>
        <end position="1015"/>
    </location>
</feature>
<dbReference type="Pfam" id="PF08683">
    <property type="entry name" value="CAMSAP_CKK"/>
    <property type="match status" value="1"/>
</dbReference>
<feature type="region of interest" description="Disordered" evidence="8">
    <location>
        <begin position="389"/>
        <end position="469"/>
    </location>
</feature>
<dbReference type="GO" id="GO:0030507">
    <property type="term" value="F:spectrin binding"/>
    <property type="evidence" value="ECO:0007669"/>
    <property type="project" value="InterPro"/>
</dbReference>
<dbReference type="InterPro" id="IPR032940">
    <property type="entry name" value="CAMSAP"/>
</dbReference>
<organism evidence="11 12">
    <name type="scientific">Bemisia tabaci</name>
    <name type="common">Sweetpotato whitefly</name>
    <name type="synonym">Aleurodes tabaci</name>
    <dbReference type="NCBI Taxonomy" id="7038"/>
    <lineage>
        <taxon>Eukaryota</taxon>
        <taxon>Metazoa</taxon>
        <taxon>Ecdysozoa</taxon>
        <taxon>Arthropoda</taxon>
        <taxon>Hexapoda</taxon>
        <taxon>Insecta</taxon>
        <taxon>Pterygota</taxon>
        <taxon>Neoptera</taxon>
        <taxon>Paraneoptera</taxon>
        <taxon>Hemiptera</taxon>
        <taxon>Sternorrhyncha</taxon>
        <taxon>Aleyrodoidea</taxon>
        <taxon>Aleyrodidae</taxon>
        <taxon>Aleyrodinae</taxon>
        <taxon>Bemisia</taxon>
    </lineage>
</organism>
<dbReference type="InterPro" id="IPR036872">
    <property type="entry name" value="CH_dom_sf"/>
</dbReference>
<evidence type="ECO:0000256" key="2">
    <source>
        <dbReference type="ARBA" id="ARBA00022490"/>
    </source>
</evidence>
<dbReference type="SUPFAM" id="SSF47576">
    <property type="entry name" value="Calponin-homology domain, CH-domain"/>
    <property type="match status" value="1"/>
</dbReference>
<dbReference type="Pfam" id="PF17095">
    <property type="entry name" value="CAMSAP_CC1"/>
    <property type="match status" value="1"/>
</dbReference>
<dbReference type="Gene3D" id="3.10.20.360">
    <property type="entry name" value="CKK domain"/>
    <property type="match status" value="1"/>
</dbReference>
<feature type="region of interest" description="Disordered" evidence="8">
    <location>
        <begin position="481"/>
        <end position="520"/>
    </location>
</feature>
<feature type="compositionally biased region" description="Polar residues" evidence="8">
    <location>
        <begin position="338"/>
        <end position="353"/>
    </location>
</feature>
<dbReference type="SUPFAM" id="SSF50346">
    <property type="entry name" value="PRC-barrel domain"/>
    <property type="match status" value="1"/>
</dbReference>
<feature type="compositionally biased region" description="Pro residues" evidence="8">
    <location>
        <begin position="1386"/>
        <end position="1398"/>
    </location>
</feature>
<reference evidence="11" key="1">
    <citation type="submission" date="2021-12" db="EMBL/GenBank/DDBJ databases">
        <authorList>
            <person name="King R."/>
        </authorList>
    </citation>
    <scope>NUCLEOTIDE SEQUENCE</scope>
</reference>
<feature type="region of interest" description="Disordered" evidence="8">
    <location>
        <begin position="1371"/>
        <end position="1429"/>
    </location>
</feature>
<feature type="region of interest" description="Disordered" evidence="8">
    <location>
        <begin position="338"/>
        <end position="367"/>
    </location>
</feature>
<evidence type="ECO:0000256" key="8">
    <source>
        <dbReference type="SAM" id="MobiDB-lite"/>
    </source>
</evidence>
<dbReference type="Pfam" id="PF11971">
    <property type="entry name" value="CAMSAP_CH"/>
    <property type="match status" value="1"/>
</dbReference>
<evidence type="ECO:0000256" key="5">
    <source>
        <dbReference type="ARBA" id="ARBA00023212"/>
    </source>
</evidence>
<evidence type="ECO:0000256" key="1">
    <source>
        <dbReference type="ARBA" id="ARBA00004245"/>
    </source>
</evidence>